<proteinExistence type="predicted"/>
<dbReference type="AlphaFoldDB" id="A0A0E9SXS6"/>
<evidence type="ECO:0000313" key="1">
    <source>
        <dbReference type="EMBL" id="JAH46164.1"/>
    </source>
</evidence>
<name>A0A0E9SXS6_ANGAN</name>
<dbReference type="EMBL" id="GBXM01090588">
    <property type="protein sequence ID" value="JAH17989.1"/>
    <property type="molecule type" value="Transcribed_RNA"/>
</dbReference>
<protein>
    <submittedName>
        <fullName evidence="1">Uncharacterized protein</fullName>
    </submittedName>
</protein>
<organism evidence="1">
    <name type="scientific">Anguilla anguilla</name>
    <name type="common">European freshwater eel</name>
    <name type="synonym">Muraena anguilla</name>
    <dbReference type="NCBI Taxonomy" id="7936"/>
    <lineage>
        <taxon>Eukaryota</taxon>
        <taxon>Metazoa</taxon>
        <taxon>Chordata</taxon>
        <taxon>Craniata</taxon>
        <taxon>Vertebrata</taxon>
        <taxon>Euteleostomi</taxon>
        <taxon>Actinopterygii</taxon>
        <taxon>Neopterygii</taxon>
        <taxon>Teleostei</taxon>
        <taxon>Anguilliformes</taxon>
        <taxon>Anguillidae</taxon>
        <taxon>Anguilla</taxon>
    </lineage>
</organism>
<dbReference type="EMBL" id="GBXM01062413">
    <property type="protein sequence ID" value="JAH46164.1"/>
    <property type="molecule type" value="Transcribed_RNA"/>
</dbReference>
<sequence length="37" mass="4446">MKYTAVPFAGCRETPQLIIAIDWYYRCMEDQTFKNNK</sequence>
<reference evidence="1" key="1">
    <citation type="submission" date="2014-11" db="EMBL/GenBank/DDBJ databases">
        <authorList>
            <person name="Amaro Gonzalez C."/>
        </authorList>
    </citation>
    <scope>NUCLEOTIDE SEQUENCE</scope>
</reference>
<accession>A0A0E9SXS6</accession>
<reference evidence="1" key="2">
    <citation type="journal article" date="2015" name="Fish Shellfish Immunol.">
        <title>Early steps in the European eel (Anguilla anguilla)-Vibrio vulnificus interaction in the gills: Role of the RtxA13 toxin.</title>
        <authorList>
            <person name="Callol A."/>
            <person name="Pajuelo D."/>
            <person name="Ebbesson L."/>
            <person name="Teles M."/>
            <person name="MacKenzie S."/>
            <person name="Amaro C."/>
        </authorList>
    </citation>
    <scope>NUCLEOTIDE SEQUENCE</scope>
</reference>